<dbReference type="InterPro" id="IPR010982">
    <property type="entry name" value="Lambda_DNA-bd_dom_sf"/>
</dbReference>
<dbReference type="SUPFAM" id="SSF47413">
    <property type="entry name" value="lambda repressor-like DNA-binding domains"/>
    <property type="match status" value="1"/>
</dbReference>
<proteinExistence type="predicted"/>
<comment type="caution">
    <text evidence="2">The sequence shown here is derived from an EMBL/GenBank/DDBJ whole genome shotgun (WGS) entry which is preliminary data.</text>
</comment>
<name>A0A943DBH0_9FIRM</name>
<dbReference type="InterPro" id="IPR001387">
    <property type="entry name" value="Cro/C1-type_HTH"/>
</dbReference>
<feature type="domain" description="HTH cro/C1-type" evidence="1">
    <location>
        <begin position="18"/>
        <end position="62"/>
    </location>
</feature>
<evidence type="ECO:0000313" key="3">
    <source>
        <dbReference type="Proteomes" id="UP000759273"/>
    </source>
</evidence>
<evidence type="ECO:0000313" key="2">
    <source>
        <dbReference type="EMBL" id="MBS5332693.1"/>
    </source>
</evidence>
<evidence type="ECO:0000259" key="1">
    <source>
        <dbReference type="PROSITE" id="PS50943"/>
    </source>
</evidence>
<dbReference type="EMBL" id="JAGZGG010000021">
    <property type="protein sequence ID" value="MBS5332693.1"/>
    <property type="molecule type" value="Genomic_DNA"/>
</dbReference>
<accession>A0A943DBH0</accession>
<dbReference type="Gene3D" id="1.10.260.40">
    <property type="entry name" value="lambda repressor-like DNA-binding domains"/>
    <property type="match status" value="1"/>
</dbReference>
<reference evidence="2" key="1">
    <citation type="submission" date="2021-02" db="EMBL/GenBank/DDBJ databases">
        <title>Infant gut strain persistence is associated with maternal origin, phylogeny, and functional potential including surface adhesion and iron acquisition.</title>
        <authorList>
            <person name="Lou Y.C."/>
        </authorList>
    </citation>
    <scope>NUCLEOTIDE SEQUENCE</scope>
    <source>
        <strain evidence="2">L3_101_000M1_dasL3_101_000M1_concoct_87</strain>
    </source>
</reference>
<dbReference type="CDD" id="cd00093">
    <property type="entry name" value="HTH_XRE"/>
    <property type="match status" value="1"/>
</dbReference>
<organism evidence="2 3">
    <name type="scientific">Subdoligranulum variabile</name>
    <dbReference type="NCBI Taxonomy" id="214851"/>
    <lineage>
        <taxon>Bacteria</taxon>
        <taxon>Bacillati</taxon>
        <taxon>Bacillota</taxon>
        <taxon>Clostridia</taxon>
        <taxon>Eubacteriales</taxon>
        <taxon>Oscillospiraceae</taxon>
        <taxon>Subdoligranulum</taxon>
    </lineage>
</organism>
<dbReference type="Proteomes" id="UP000759273">
    <property type="component" value="Unassembled WGS sequence"/>
</dbReference>
<dbReference type="AlphaFoldDB" id="A0A943DBH0"/>
<dbReference type="GO" id="GO:0003677">
    <property type="term" value="F:DNA binding"/>
    <property type="evidence" value="ECO:0007669"/>
    <property type="project" value="InterPro"/>
</dbReference>
<dbReference type="SMART" id="SM00530">
    <property type="entry name" value="HTH_XRE"/>
    <property type="match status" value="1"/>
</dbReference>
<protein>
    <submittedName>
        <fullName evidence="2">Helix-turn-helix transcriptional regulator</fullName>
    </submittedName>
</protein>
<sequence>MTELIQSLKAAVARYPGTMAELARRAAIDRSTLYKILGGQRTPRREQLERLTDALELTEEEKTTLLVQYKQRGRGTDPKMRAALNQLLEAAFRVEDYTRREGNITNEAARQMSVSGQYVEGTRAVTAAAAALVAEHMLSGDTRPLLLSPFTNPVLDRVLVNRFSAPDGQTASLSQLLIFVEESDSPGEKAGNIATLTRTLPLLFLPKLNYDARVVRCVMSEPSPGTLMPVYLLLPTAALMMDRLGQKGYIITDREAVENLRLAFSRKYIDAVPVLKLATGTHGFMESVQLYSKLFAETRKCCMVRYQPPFSLFADEKIALRVVRQDAAVQPYLPALLDYLNTWNQQTPDLYFCEEGLLQFVRTGQMFDLPPALYEPPDVETRRELLLRLRRAAASDKQTLRIVESAQLPLTPSMSVNAFRGRGVVFCQAVLEPGKMYCREYLMEDPQMTEAVLNYLEEGKTGDRVRSQKYTVDFIDYCLRLL</sequence>
<gene>
    <name evidence="2" type="ORF">KHY36_09215</name>
</gene>
<dbReference type="Pfam" id="PF13560">
    <property type="entry name" value="HTH_31"/>
    <property type="match status" value="1"/>
</dbReference>
<dbReference type="PROSITE" id="PS50943">
    <property type="entry name" value="HTH_CROC1"/>
    <property type="match status" value="1"/>
</dbReference>